<protein>
    <submittedName>
        <fullName evidence="1">Uncharacterized protein</fullName>
    </submittedName>
</protein>
<dbReference type="AlphaFoldDB" id="A0A2K9BDP6"/>
<dbReference type="EMBL" id="CP021558">
    <property type="protein sequence ID" value="AUE03141.1"/>
    <property type="molecule type" value="Genomic_DNA"/>
</dbReference>
<gene>
    <name evidence="1" type="ORF">BB215W447A_1123</name>
</gene>
<dbReference type="RefSeq" id="WP_106620873.1">
    <property type="nucleotide sequence ID" value="NZ_CP021389.1"/>
</dbReference>
<dbReference type="Proteomes" id="UP000232491">
    <property type="component" value="Chromosome"/>
</dbReference>
<evidence type="ECO:0000313" key="2">
    <source>
        <dbReference type="Proteomes" id="UP000232491"/>
    </source>
</evidence>
<name>A0A2K9BDP6_BIFBR</name>
<evidence type="ECO:0000313" key="1">
    <source>
        <dbReference type="EMBL" id="AUE03141.1"/>
    </source>
</evidence>
<accession>A0A2K9BDP6</accession>
<organism evidence="1 2">
    <name type="scientific">Bifidobacterium breve</name>
    <dbReference type="NCBI Taxonomy" id="1685"/>
    <lineage>
        <taxon>Bacteria</taxon>
        <taxon>Bacillati</taxon>
        <taxon>Actinomycetota</taxon>
        <taxon>Actinomycetes</taxon>
        <taxon>Bifidobacteriales</taxon>
        <taxon>Bifidobacteriaceae</taxon>
        <taxon>Bifidobacterium</taxon>
    </lineage>
</organism>
<proteinExistence type="predicted"/>
<sequence length="88" mass="9355">MHGFIRFIKSSRLLTVGAIAFIITLAAALSAFVCARLEFGVPWLPSGLHVVSVSGGLVAAFSLASVDIRDDIRRLGRSIDAAGRSEKK</sequence>
<reference evidence="1 2" key="1">
    <citation type="submission" date="2017-05" db="EMBL/GenBank/DDBJ databases">
        <title>Comparative genomics and methylome analysis of the gut commensal Bifidobacterium breve.</title>
        <authorList>
            <person name="Bottacini F."/>
            <person name="Morrissey R."/>
            <person name="Roberts R.J."/>
            <person name="James K."/>
            <person name="van Breen J."/>
            <person name="Egan M."/>
            <person name="Lambert J."/>
            <person name="van Limpt K."/>
            <person name="Stanton C."/>
            <person name="Knol J."/>
            <person name="O' Connell Motherway M."/>
            <person name="van Sinderen D."/>
        </authorList>
    </citation>
    <scope>NUCLEOTIDE SEQUENCE [LARGE SCALE GENOMIC DNA]</scope>
    <source>
        <strain evidence="1 2">215W447a</strain>
    </source>
</reference>